<dbReference type="GO" id="GO:0016491">
    <property type="term" value="F:oxidoreductase activity"/>
    <property type="evidence" value="ECO:0007669"/>
    <property type="project" value="UniProtKB-KW"/>
</dbReference>
<dbReference type="InterPro" id="IPR036812">
    <property type="entry name" value="NAD(P)_OxRdtase_dom_sf"/>
</dbReference>
<dbReference type="SUPFAM" id="SSF51430">
    <property type="entry name" value="NAD(P)-linked oxidoreductase"/>
    <property type="match status" value="1"/>
</dbReference>
<evidence type="ECO:0000313" key="8">
    <source>
        <dbReference type="Proteomes" id="UP000583639"/>
    </source>
</evidence>
<keyword evidence="1" id="KW-0560">Oxidoreductase</keyword>
<evidence type="ECO:0000259" key="2">
    <source>
        <dbReference type="Pfam" id="PF00248"/>
    </source>
</evidence>
<dbReference type="Gene3D" id="3.20.20.100">
    <property type="entry name" value="NADP-dependent oxidoreductase domain"/>
    <property type="match status" value="1"/>
</dbReference>
<dbReference type="AlphaFoldDB" id="A0A3E4JFR4"/>
<reference evidence="6 7" key="1">
    <citation type="submission" date="2018-08" db="EMBL/GenBank/DDBJ databases">
        <title>A genome reference for cultivated species of the human gut microbiota.</title>
        <authorList>
            <person name="Zou Y."/>
            <person name="Xue W."/>
            <person name="Luo G."/>
        </authorList>
    </citation>
    <scope>NUCLEOTIDE SEQUENCE [LARGE SCALE GENOMIC DNA]</scope>
    <source>
        <strain evidence="5 7">AM09-18</strain>
        <strain evidence="4 6">TM05-16</strain>
    </source>
</reference>
<evidence type="ECO:0000313" key="3">
    <source>
        <dbReference type="EMBL" id="NMW41393.1"/>
    </source>
</evidence>
<reference evidence="3 8" key="2">
    <citation type="submission" date="2020-04" db="EMBL/GenBank/DDBJ databases">
        <title>A novel gut-associated lysogenic phage, Bacteroides phage BV01, alters the host transcriptome and bile acid metabolism in Bacteroides vulgatus.</title>
        <authorList>
            <person name="Campbell D.E."/>
            <person name="Ly L."/>
            <person name="Ridlon J.M."/>
            <person name="Hsiao A."/>
            <person name="Degnan P.H."/>
        </authorList>
    </citation>
    <scope>NUCLEOTIDE SEQUENCE [LARGE SCALE GENOMIC DNA]</scope>
    <source>
        <strain evidence="3 8">VPI-BV8526</strain>
    </source>
</reference>
<gene>
    <name evidence="5" type="ORF">DW105_20415</name>
    <name evidence="4" type="ORF">DXD46_19420</name>
    <name evidence="3" type="ORF">HKQ55_14955</name>
</gene>
<protein>
    <submittedName>
        <fullName evidence="4">Aldo/keto reductase</fullName>
    </submittedName>
</protein>
<dbReference type="RefSeq" id="WP_117700298.1">
    <property type="nucleotide sequence ID" value="NZ_CP181425.1"/>
</dbReference>
<evidence type="ECO:0000313" key="7">
    <source>
        <dbReference type="Proteomes" id="UP000283958"/>
    </source>
</evidence>
<accession>A0A3E4JFR4</accession>
<dbReference type="Proteomes" id="UP000283958">
    <property type="component" value="Unassembled WGS sequence"/>
</dbReference>
<evidence type="ECO:0000313" key="5">
    <source>
        <dbReference type="EMBL" id="RHJ70014.1"/>
    </source>
</evidence>
<dbReference type="Proteomes" id="UP000583639">
    <property type="component" value="Unassembled WGS sequence"/>
</dbReference>
<dbReference type="Pfam" id="PF00248">
    <property type="entry name" value="Aldo_ket_red"/>
    <property type="match status" value="1"/>
</dbReference>
<evidence type="ECO:0000313" key="4">
    <source>
        <dbReference type="EMBL" id="RGJ78331.1"/>
    </source>
</evidence>
<name>A0A3E4JFR4_PHOVU</name>
<feature type="domain" description="NADP-dependent oxidoreductase" evidence="2">
    <location>
        <begin position="13"/>
        <end position="308"/>
    </location>
</feature>
<dbReference type="GO" id="GO:0005737">
    <property type="term" value="C:cytoplasm"/>
    <property type="evidence" value="ECO:0007669"/>
    <property type="project" value="TreeGrafter"/>
</dbReference>
<evidence type="ECO:0000256" key="1">
    <source>
        <dbReference type="ARBA" id="ARBA00023002"/>
    </source>
</evidence>
<dbReference type="PANTHER" id="PTHR43625:SF77">
    <property type="entry name" value="ALDO-KETO REDUCTASE"/>
    <property type="match status" value="1"/>
</dbReference>
<dbReference type="InterPro" id="IPR023210">
    <property type="entry name" value="NADP_OxRdtase_dom"/>
</dbReference>
<proteinExistence type="predicted"/>
<sequence length="337" mass="37826">MKRRKIRSLSVSEIGMGCMGFSHGYGQVPGAGYAEEAIREAFGYGCNFFDTAEGYGKELYYPGHNEEIVGRAVRGFRNEVVIATKLHIRPEAVEDCGSVYAAIRRHLERSLKNLQTDYVDLYYLHRINMEVDYLEVAHAMGRLIQEGLVREWGISAVDKAQLEAAHAVTPVGAVQNIYSMVERTSEKDVIPFCVGNGIAFVPFSPVASGLLSGKITPDTEFGQVDDVRVWVPQLKRENITGNMPIVEMLRSFAAEKQATPAQVSLAWMLRKYTNVVPIPGSKNKERIMENLRACEMQLTVEEFDRLDSELDRLPVYGIRGHAETEQTSFGNNWLKLK</sequence>
<dbReference type="EMBL" id="QRMN01000078">
    <property type="protein sequence ID" value="RHJ70014.1"/>
    <property type="molecule type" value="Genomic_DNA"/>
</dbReference>
<organism evidence="4 6">
    <name type="scientific">Phocaeicola vulgatus</name>
    <name type="common">Bacteroides vulgatus</name>
    <dbReference type="NCBI Taxonomy" id="821"/>
    <lineage>
        <taxon>Bacteria</taxon>
        <taxon>Pseudomonadati</taxon>
        <taxon>Bacteroidota</taxon>
        <taxon>Bacteroidia</taxon>
        <taxon>Bacteroidales</taxon>
        <taxon>Bacteroidaceae</taxon>
        <taxon>Phocaeicola</taxon>
    </lineage>
</organism>
<dbReference type="Proteomes" id="UP000260640">
    <property type="component" value="Unassembled WGS sequence"/>
</dbReference>
<dbReference type="InterPro" id="IPR050791">
    <property type="entry name" value="Aldo-Keto_reductase"/>
</dbReference>
<evidence type="ECO:0000313" key="6">
    <source>
        <dbReference type="Proteomes" id="UP000260640"/>
    </source>
</evidence>
<dbReference type="EMBL" id="QSPP01000094">
    <property type="protein sequence ID" value="RGJ78331.1"/>
    <property type="molecule type" value="Genomic_DNA"/>
</dbReference>
<dbReference type="EMBL" id="JABDSI010000128">
    <property type="protein sequence ID" value="NMW41393.1"/>
    <property type="molecule type" value="Genomic_DNA"/>
</dbReference>
<comment type="caution">
    <text evidence="4">The sequence shown here is derived from an EMBL/GenBank/DDBJ whole genome shotgun (WGS) entry which is preliminary data.</text>
</comment>
<dbReference type="PANTHER" id="PTHR43625">
    <property type="entry name" value="AFLATOXIN B1 ALDEHYDE REDUCTASE"/>
    <property type="match status" value="1"/>
</dbReference>